<evidence type="ECO:0000256" key="4">
    <source>
        <dbReference type="ARBA" id="ARBA00023136"/>
    </source>
</evidence>
<feature type="transmembrane region" description="Helical" evidence="5">
    <location>
        <begin position="222"/>
        <end position="241"/>
    </location>
</feature>
<evidence type="ECO:0000313" key="6">
    <source>
        <dbReference type="EMBL" id="CAB4909343.1"/>
    </source>
</evidence>
<dbReference type="EMBL" id="CAFBMC010000106">
    <property type="protein sequence ID" value="CAB4909343.1"/>
    <property type="molecule type" value="Genomic_DNA"/>
</dbReference>
<feature type="transmembrane region" description="Helical" evidence="5">
    <location>
        <begin position="283"/>
        <end position="306"/>
    </location>
</feature>
<comment type="subcellular location">
    <subcellularLocation>
        <location evidence="1">Membrane</location>
        <topology evidence="1">Multi-pass membrane protein</topology>
    </subcellularLocation>
</comment>
<dbReference type="InterPro" id="IPR022369">
    <property type="entry name" value="Integral_membrane_TerC_rswitch"/>
</dbReference>
<sequence length="321" mass="35341">MIVPTWMWLATIVGFVLIIIIDLVIVDRRPHAFSTKEAGVWVGVYMALAAVFAVFLSLYFGWTYGGQFVAGYLTEYSLSVDNLFVFLVLMTSFAVPAVLQHRVLLVGVVIALVLRAILILIGAELIARFAAIFYLFGAFLFFTAWKVWISKDEDPDPQGNGLVRFVSKRFAVSPNYDGTRLSTRVAGKRMLTPMALVMLAIGTTDILFALDSIPAVFGITKIAFIVFAANAFALMGLRQLYFLLQGLMERLRLLNYGLAIILGFIGVKLILEAIHETTSLNVPVIPIWLSLTVIVGVLAVTAFLSLRSGSVEDSSGEMETR</sequence>
<protein>
    <submittedName>
        <fullName evidence="6">Unannotated protein</fullName>
    </submittedName>
</protein>
<gene>
    <name evidence="6" type="ORF">UFOPK3495_01477</name>
</gene>
<dbReference type="AlphaFoldDB" id="A0A6J7GYC9"/>
<feature type="transmembrane region" description="Helical" evidence="5">
    <location>
        <begin position="129"/>
        <end position="148"/>
    </location>
</feature>
<dbReference type="InterPro" id="IPR005496">
    <property type="entry name" value="Integral_membrane_TerC"/>
</dbReference>
<feature type="transmembrane region" description="Helical" evidence="5">
    <location>
        <begin position="38"/>
        <end position="62"/>
    </location>
</feature>
<name>A0A6J7GYC9_9ZZZZ</name>
<dbReference type="GO" id="GO:0016020">
    <property type="term" value="C:membrane"/>
    <property type="evidence" value="ECO:0007669"/>
    <property type="project" value="UniProtKB-SubCell"/>
</dbReference>
<evidence type="ECO:0000256" key="2">
    <source>
        <dbReference type="ARBA" id="ARBA00022692"/>
    </source>
</evidence>
<feature type="transmembrane region" description="Helical" evidence="5">
    <location>
        <begin position="253"/>
        <end position="271"/>
    </location>
</feature>
<feature type="transmembrane region" description="Helical" evidence="5">
    <location>
        <begin position="82"/>
        <end position="99"/>
    </location>
</feature>
<dbReference type="PANTHER" id="PTHR30238:SF0">
    <property type="entry name" value="THYLAKOID MEMBRANE PROTEIN TERC, CHLOROPLASTIC"/>
    <property type="match status" value="1"/>
</dbReference>
<evidence type="ECO:0000256" key="3">
    <source>
        <dbReference type="ARBA" id="ARBA00022989"/>
    </source>
</evidence>
<accession>A0A6J7GYC9</accession>
<keyword evidence="2 5" id="KW-0812">Transmembrane</keyword>
<evidence type="ECO:0000256" key="5">
    <source>
        <dbReference type="SAM" id="Phobius"/>
    </source>
</evidence>
<evidence type="ECO:0000256" key="1">
    <source>
        <dbReference type="ARBA" id="ARBA00004141"/>
    </source>
</evidence>
<proteinExistence type="predicted"/>
<dbReference type="Pfam" id="PF03741">
    <property type="entry name" value="TerC"/>
    <property type="match status" value="1"/>
</dbReference>
<feature type="transmembrane region" description="Helical" evidence="5">
    <location>
        <begin position="190"/>
        <end position="210"/>
    </location>
</feature>
<keyword evidence="3 5" id="KW-1133">Transmembrane helix</keyword>
<dbReference type="PANTHER" id="PTHR30238">
    <property type="entry name" value="MEMBRANE BOUND PREDICTED REDOX MODULATOR"/>
    <property type="match status" value="1"/>
</dbReference>
<dbReference type="NCBIfam" id="TIGR03718">
    <property type="entry name" value="R_switched_Alx"/>
    <property type="match status" value="1"/>
</dbReference>
<feature type="transmembrane region" description="Helical" evidence="5">
    <location>
        <begin position="104"/>
        <end position="123"/>
    </location>
</feature>
<reference evidence="6" key="1">
    <citation type="submission" date="2020-05" db="EMBL/GenBank/DDBJ databases">
        <authorList>
            <person name="Chiriac C."/>
            <person name="Salcher M."/>
            <person name="Ghai R."/>
            <person name="Kavagutti S V."/>
        </authorList>
    </citation>
    <scope>NUCLEOTIDE SEQUENCE</scope>
</reference>
<keyword evidence="4 5" id="KW-0472">Membrane</keyword>
<feature type="transmembrane region" description="Helical" evidence="5">
    <location>
        <begin position="6"/>
        <end position="26"/>
    </location>
</feature>
<organism evidence="6">
    <name type="scientific">freshwater metagenome</name>
    <dbReference type="NCBI Taxonomy" id="449393"/>
    <lineage>
        <taxon>unclassified sequences</taxon>
        <taxon>metagenomes</taxon>
        <taxon>ecological metagenomes</taxon>
    </lineage>
</organism>